<organism evidence="1 2">
    <name type="scientific">Novipirellula caenicola</name>
    <dbReference type="NCBI Taxonomy" id="1536901"/>
    <lineage>
        <taxon>Bacteria</taxon>
        <taxon>Pseudomonadati</taxon>
        <taxon>Planctomycetota</taxon>
        <taxon>Planctomycetia</taxon>
        <taxon>Pirellulales</taxon>
        <taxon>Pirellulaceae</taxon>
        <taxon>Novipirellula</taxon>
    </lineage>
</organism>
<proteinExistence type="predicted"/>
<name>A0ABP9VR52_9BACT</name>
<reference evidence="1 2" key="1">
    <citation type="submission" date="2024-02" db="EMBL/GenBank/DDBJ databases">
        <title>Rhodopirellula caenicola NBRC 110016.</title>
        <authorList>
            <person name="Ichikawa N."/>
            <person name="Katano-Makiyama Y."/>
            <person name="Hidaka K."/>
        </authorList>
    </citation>
    <scope>NUCLEOTIDE SEQUENCE [LARGE SCALE GENOMIC DNA]</scope>
    <source>
        <strain evidence="1 2">NBRC 110016</strain>
    </source>
</reference>
<dbReference type="Proteomes" id="UP001416858">
    <property type="component" value="Unassembled WGS sequence"/>
</dbReference>
<sequence>MGEVAVIENKIPLTSPQSRIKRQFRRWFAPKPLMPKPLWRQDKNEVLMWVMLSTYFPQTRPV</sequence>
<comment type="caution">
    <text evidence="1">The sequence shown here is derived from an EMBL/GenBank/DDBJ whole genome shotgun (WGS) entry which is preliminary data.</text>
</comment>
<dbReference type="EMBL" id="BAABRO010000004">
    <property type="protein sequence ID" value="GAA5506780.1"/>
    <property type="molecule type" value="Genomic_DNA"/>
</dbReference>
<keyword evidence="2" id="KW-1185">Reference proteome</keyword>
<evidence type="ECO:0000313" key="2">
    <source>
        <dbReference type="Proteomes" id="UP001416858"/>
    </source>
</evidence>
<protein>
    <submittedName>
        <fullName evidence="1">Uncharacterized protein</fullName>
    </submittedName>
</protein>
<accession>A0ABP9VR52</accession>
<evidence type="ECO:0000313" key="1">
    <source>
        <dbReference type="EMBL" id="GAA5506780.1"/>
    </source>
</evidence>
<gene>
    <name evidence="1" type="ORF">Rcae01_02233</name>
</gene>